<dbReference type="Pfam" id="PF10294">
    <property type="entry name" value="Methyltransf_16"/>
    <property type="match status" value="1"/>
</dbReference>
<dbReference type="OrthoDB" id="407325at2759"/>
<dbReference type="GO" id="GO:0016279">
    <property type="term" value="F:protein-lysine N-methyltransferase activity"/>
    <property type="evidence" value="ECO:0007669"/>
    <property type="project" value="UniProtKB-UniRule"/>
</dbReference>
<protein>
    <recommendedName>
        <fullName evidence="1">Protein-lysine N-methyltransferase EFM6</fullName>
        <ecNumber evidence="1">2.1.1.-</ecNumber>
    </recommendedName>
    <alternativeName>
        <fullName evidence="1">Elongation factor methyltransferase 6</fullName>
    </alternativeName>
</protein>
<dbReference type="RefSeq" id="XP_006665515.1">
    <property type="nucleotide sequence ID" value="XM_006665452.1"/>
</dbReference>
<name>G3J3A8_CORMM</name>
<dbReference type="GO" id="GO:0032259">
    <property type="term" value="P:methylation"/>
    <property type="evidence" value="ECO:0007669"/>
    <property type="project" value="UniProtKB-KW"/>
</dbReference>
<comment type="function">
    <text evidence="1">S-adenosyl-L-methionine-dependent protein-lysine N-methyltransferase that methylates elongation factor 1-alpha.</text>
</comment>
<feature type="compositionally biased region" description="Polar residues" evidence="2">
    <location>
        <begin position="311"/>
        <end position="333"/>
    </location>
</feature>
<feature type="binding site" evidence="1">
    <location>
        <position position="402"/>
    </location>
    <ligand>
        <name>S-adenosyl-L-methionine</name>
        <dbReference type="ChEBI" id="CHEBI:59789"/>
    </ligand>
</feature>
<dbReference type="PANTHER" id="PTHR14614:SF152">
    <property type="entry name" value="PROTEIN-LYSINE N-METHYLTRANSFERASE EFM6"/>
    <property type="match status" value="1"/>
</dbReference>
<dbReference type="Gene3D" id="3.40.50.150">
    <property type="entry name" value="Vaccinia Virus protein VP39"/>
    <property type="match status" value="1"/>
</dbReference>
<dbReference type="GO" id="GO:0005829">
    <property type="term" value="C:cytosol"/>
    <property type="evidence" value="ECO:0007669"/>
    <property type="project" value="TreeGrafter"/>
</dbReference>
<feature type="binding site" evidence="1">
    <location>
        <position position="481"/>
    </location>
    <ligand>
        <name>S-adenosyl-L-methionine</name>
        <dbReference type="ChEBI" id="CHEBI:59789"/>
    </ligand>
</feature>
<evidence type="ECO:0000256" key="2">
    <source>
        <dbReference type="SAM" id="MobiDB-lite"/>
    </source>
</evidence>
<dbReference type="InterPro" id="IPR019410">
    <property type="entry name" value="Methyltransf_16"/>
</dbReference>
<feature type="region of interest" description="Disordered" evidence="2">
    <location>
        <begin position="310"/>
        <end position="347"/>
    </location>
</feature>
<feature type="binding site" evidence="1">
    <location>
        <begin position="429"/>
        <end position="431"/>
    </location>
    <ligand>
        <name>S-adenosyl-L-methionine</name>
        <dbReference type="ChEBI" id="CHEBI:59789"/>
    </ligand>
</feature>
<keyword evidence="1" id="KW-0949">S-adenosyl-L-methionine</keyword>
<keyword evidence="1" id="KW-0963">Cytoplasm</keyword>
<dbReference type="HAMAP" id="MF_03198">
    <property type="entry name" value="Methyltr_EFM6"/>
    <property type="match status" value="1"/>
</dbReference>
<keyword evidence="4" id="KW-1185">Reference proteome</keyword>
<accession>G3J3A8</accession>
<keyword evidence="1 3" id="KW-0808">Transferase</keyword>
<dbReference type="GeneID" id="18162327"/>
<keyword evidence="1 3" id="KW-0489">Methyltransferase</keyword>
<comment type="subcellular location">
    <subcellularLocation>
        <location evidence="1">Cytoplasm</location>
    </subcellularLocation>
</comment>
<dbReference type="EC" id="2.1.1.-" evidence="1"/>
<dbReference type="Proteomes" id="UP000001610">
    <property type="component" value="Unassembled WGS sequence"/>
</dbReference>
<dbReference type="AlphaFoldDB" id="G3J3A8"/>
<dbReference type="KEGG" id="cmt:CCM_00292"/>
<comment type="similarity">
    <text evidence="1">Belongs to the class I-like SAM-binding methyltransferase superfamily. METTL21 family. EFM6 subfamily.</text>
</comment>
<evidence type="ECO:0000256" key="1">
    <source>
        <dbReference type="HAMAP-Rule" id="MF_03198"/>
    </source>
</evidence>
<organism evidence="3 4">
    <name type="scientific">Cordyceps militaris (strain CM01)</name>
    <name type="common">Caterpillar fungus</name>
    <dbReference type="NCBI Taxonomy" id="983644"/>
    <lineage>
        <taxon>Eukaryota</taxon>
        <taxon>Fungi</taxon>
        <taxon>Dikarya</taxon>
        <taxon>Ascomycota</taxon>
        <taxon>Pezizomycotina</taxon>
        <taxon>Sordariomycetes</taxon>
        <taxon>Hypocreomycetidae</taxon>
        <taxon>Hypocreales</taxon>
        <taxon>Cordycipitaceae</taxon>
        <taxon>Cordyceps</taxon>
    </lineage>
</organism>
<dbReference type="HOGENOM" id="CLU_458556_0_0_1"/>
<sequence>MLDYSLFLLADIALSTNNPPNADNLTGYTDSDNMQTLNPFSHQQTIDIGIVPNPVIDFGVPRIKTFSDANIPGTPEMVIDYTTETFSDTNIPGTPEIIFGNMFDYTTETYSDTNIPGTPEMVFGNTFHLTTETFSDTNIPGTPEMVFGNTFHHTTETFSDTNIPGTPELILRDTLYPAIETFSNTNIPRDTLFPMTETYRQFVYSVRSLATYRCISNLVGSTDHSFGGALRTMRRLFELNLLLRFSFERPTCLRDKRFLVDKPGCLQLPHPLGHSYQGQLECCRKASSHLISGYFRPSINVTRFKPRNTRDSVASSHEPPWSSTGFSSASIIDQSRPEGPLPEAMGDLAASPSLDAIHISEDLAPLPEKKIAGDTDVTFDGQLERPLRLREDLRTGCGGQTWPAGMVLGKHMLRYHRHELQDARILELGAGGGLVGLAVALGCGVASRLMLTDQLEMLQLMKHNITLNQVDDKATASILNWGEPLPQEVVDYKPNVILAGECVYFEPAFPLLMQTLRDLLTLCPDAVVYFCFKKRRRADMHFVKMARKAFTVEEIFDDDRPVFSRQSLFLFTFRAKLGKQQTKKPASEEAAAPAS</sequence>
<dbReference type="STRING" id="983644.G3J3A8"/>
<evidence type="ECO:0000313" key="4">
    <source>
        <dbReference type="Proteomes" id="UP000001610"/>
    </source>
</evidence>
<dbReference type="PANTHER" id="PTHR14614">
    <property type="entry name" value="HEPATOCELLULAR CARCINOMA-ASSOCIATED ANTIGEN"/>
    <property type="match status" value="1"/>
</dbReference>
<dbReference type="SUPFAM" id="SSF53335">
    <property type="entry name" value="S-adenosyl-L-methionine-dependent methyltransferases"/>
    <property type="match status" value="1"/>
</dbReference>
<feature type="binding site" evidence="1">
    <location>
        <position position="453"/>
    </location>
    <ligand>
        <name>S-adenosyl-L-methionine</name>
        <dbReference type="ChEBI" id="CHEBI:59789"/>
    </ligand>
</feature>
<dbReference type="EMBL" id="JH126399">
    <property type="protein sequence ID" value="EGX95638.1"/>
    <property type="molecule type" value="Genomic_DNA"/>
</dbReference>
<evidence type="ECO:0000313" key="3">
    <source>
        <dbReference type="EMBL" id="EGX95638.1"/>
    </source>
</evidence>
<dbReference type="eggNOG" id="KOG2793">
    <property type="taxonomic scope" value="Eukaryota"/>
</dbReference>
<feature type="binding site" evidence="1">
    <location>
        <position position="500"/>
    </location>
    <ligand>
        <name>S-adenosyl-L-methionine</name>
        <dbReference type="ChEBI" id="CHEBI:59789"/>
    </ligand>
</feature>
<gene>
    <name evidence="1" type="primary">EFM6</name>
    <name evidence="3" type="ORF">CCM_00292</name>
</gene>
<dbReference type="InterPro" id="IPR033684">
    <property type="entry name" value="EFM6"/>
</dbReference>
<proteinExistence type="inferred from homology"/>
<dbReference type="VEuPathDB" id="FungiDB:CCM_00292"/>
<reference evidence="3 4" key="1">
    <citation type="journal article" date="2011" name="Genome Biol.">
        <title>Genome sequence of the insect pathogenic fungus Cordyceps militaris, a valued traditional Chinese medicine.</title>
        <authorList>
            <person name="Zheng P."/>
            <person name="Xia Y."/>
            <person name="Xiao G."/>
            <person name="Xiong C."/>
            <person name="Hu X."/>
            <person name="Zhang S."/>
            <person name="Zheng H."/>
            <person name="Huang Y."/>
            <person name="Zhou Y."/>
            <person name="Wang S."/>
            <person name="Zhao G.P."/>
            <person name="Liu X."/>
            <person name="St Leger R.J."/>
            <person name="Wang C."/>
        </authorList>
    </citation>
    <scope>NUCLEOTIDE SEQUENCE [LARGE SCALE GENOMIC DNA]</scope>
    <source>
        <strain evidence="3 4">CM01</strain>
    </source>
</reference>
<dbReference type="InterPro" id="IPR029063">
    <property type="entry name" value="SAM-dependent_MTases_sf"/>
</dbReference>
<dbReference type="InParanoid" id="G3J3A8"/>